<keyword evidence="11 20" id="KW-1133">Transmembrane helix</keyword>
<evidence type="ECO:0000256" key="2">
    <source>
        <dbReference type="ARBA" id="ARBA00022527"/>
    </source>
</evidence>
<dbReference type="Gene3D" id="2.90.10.30">
    <property type="match status" value="1"/>
</dbReference>
<dbReference type="PANTHER" id="PTHR47976:SF27">
    <property type="entry name" value="RECEPTOR-LIKE SERINE_THREONINE-PROTEIN KINASE"/>
    <property type="match status" value="1"/>
</dbReference>
<dbReference type="Proteomes" id="UP001293593">
    <property type="component" value="Unassembled WGS sequence"/>
</dbReference>
<evidence type="ECO:0000313" key="25">
    <source>
        <dbReference type="Proteomes" id="UP001293593"/>
    </source>
</evidence>
<dbReference type="Pfam" id="PF01453">
    <property type="entry name" value="B_lectin"/>
    <property type="match status" value="1"/>
</dbReference>
<dbReference type="CDD" id="cd14066">
    <property type="entry name" value="STKc_IRAK"/>
    <property type="match status" value="1"/>
</dbReference>
<dbReference type="AlphaFoldDB" id="A0AAE1J910"/>
<evidence type="ECO:0000259" key="23">
    <source>
        <dbReference type="PROSITE" id="PS50927"/>
    </source>
</evidence>
<dbReference type="SMART" id="SM00220">
    <property type="entry name" value="S_TKc"/>
    <property type="match status" value="1"/>
</dbReference>
<evidence type="ECO:0000256" key="21">
    <source>
        <dbReference type="SAM" id="SignalP"/>
    </source>
</evidence>
<comment type="catalytic activity">
    <reaction evidence="16 18">
        <text>L-threonyl-[protein] + ATP = O-phospho-L-threonyl-[protein] + ADP + H(+)</text>
        <dbReference type="Rhea" id="RHEA:46608"/>
        <dbReference type="Rhea" id="RHEA-COMP:11060"/>
        <dbReference type="Rhea" id="RHEA-COMP:11605"/>
        <dbReference type="ChEBI" id="CHEBI:15378"/>
        <dbReference type="ChEBI" id="CHEBI:30013"/>
        <dbReference type="ChEBI" id="CHEBI:30616"/>
        <dbReference type="ChEBI" id="CHEBI:61977"/>
        <dbReference type="ChEBI" id="CHEBI:456216"/>
        <dbReference type="EC" id="2.7.11.1"/>
    </reaction>
</comment>
<keyword evidence="4 18" id="KW-0808">Transferase</keyword>
<dbReference type="PROSITE" id="PS00107">
    <property type="entry name" value="PROTEIN_KINASE_ATP"/>
    <property type="match status" value="1"/>
</dbReference>
<dbReference type="InterPro" id="IPR051343">
    <property type="entry name" value="G-type_lectin_kinases/EP1-like"/>
</dbReference>
<comment type="caution">
    <text evidence="24">The sequence shown here is derived from an EMBL/GenBank/DDBJ whole genome shotgun (WGS) entry which is preliminary data.</text>
</comment>
<keyword evidence="13" id="KW-1015">Disulfide bond</keyword>
<dbReference type="SUPFAM" id="SSF56112">
    <property type="entry name" value="Protein kinase-like (PK-like)"/>
    <property type="match status" value="1"/>
</dbReference>
<sequence length="798" mass="89759">MAPTLASNTCFLFFVYFLCETVFTEEIQLGSSISPTDPTTSWPSPSGRFAFGFYEQGDGFKVGIWLSDGINKTIVWTANRNDPPVSAKSRLNLTRNGELLLQTGPEKNKVIADGNNGTVFYAAMLDSGNFVLQNETLGFLWQSFDYPTDTLLGGQILLGGSELVSTSSDTNQSSGRFQLSMQVDGNLVLYPRYSDARTWWDAYWASDSDRGTSSKYYLFLNNTNPQPLCIVNASSSNSQILWRVDNSSFEGNNIIYRVTIDSDGVLRLYAHFDDANREHQVKELWSPTELNNQCNVKSFCGLNSYCTFYDNQPSCSCLPGTDFIDPSQRNLGCKRNFSEAECKGGKDNATFYRMIPMPSMNMGDPYVEEYNLLEEECLSSCLQDCYCGAVFYEDNRCRKQKLPLRYVTRVTQGSSSYTLYFKVGVQSLKSNTVIDNQPPPIKTTSKKAIVQIIVVIFGFASLLCSAVTISTRFIYKIRVLSYKRLLEIGDLGLNEGVVTLRLFSYNELKKATDGFKQEVGKGSFGSVYKGTLHKGSILIAVKRLQKLAEEGEKEFQAEMQAIGKTNHKNLVRLLGYCAEGSKRLLVYEYMSSGSLEKLIFGDSTIRPDWDQRRRIALEIARGLLYLHEECGAPIIHCDIKPQNILMDEFWTAKISDFGLAKLLMPDQTRTFTQVRGTRGYLAPEWNKNTPISVKADVYSYGILLLEIAFCRRNLVVNSSNPEQIVLCNWVYKCFVQRELNKLVLGEEVDLTLLENMVKVGIWCIQDEPFLRPSMKSVVLMLEGVSEVAIPPCPSSNSM</sequence>
<evidence type="ECO:0000256" key="11">
    <source>
        <dbReference type="ARBA" id="ARBA00022989"/>
    </source>
</evidence>
<keyword evidence="7" id="KW-0430">Lectin</keyword>
<evidence type="ECO:0000256" key="18">
    <source>
        <dbReference type="PIRNR" id="PIRNR000641"/>
    </source>
</evidence>
<keyword evidence="8 18" id="KW-0547">Nucleotide-binding</keyword>
<dbReference type="FunFam" id="3.30.200.20:FF:000059">
    <property type="entry name" value="S-receptor-like serine/threonine-protein kinase"/>
    <property type="match status" value="1"/>
</dbReference>
<keyword evidence="25" id="KW-1185">Reference proteome</keyword>
<dbReference type="CDD" id="cd00028">
    <property type="entry name" value="B_lectin"/>
    <property type="match status" value="1"/>
</dbReference>
<keyword evidence="2 18" id="KW-0723">Serine/threonine-protein kinase</keyword>
<keyword evidence="12 20" id="KW-0472">Membrane</keyword>
<evidence type="ECO:0000256" key="3">
    <source>
        <dbReference type="ARBA" id="ARBA00022536"/>
    </source>
</evidence>
<evidence type="ECO:0000256" key="16">
    <source>
        <dbReference type="ARBA" id="ARBA00047899"/>
    </source>
</evidence>
<keyword evidence="9 18" id="KW-0418">Kinase</keyword>
<feature type="domain" description="Bulb-type lectin" evidence="23">
    <location>
        <begin position="24"/>
        <end position="145"/>
    </location>
</feature>
<dbReference type="PIRSF" id="PIRSF000641">
    <property type="entry name" value="SRK"/>
    <property type="match status" value="1"/>
</dbReference>
<dbReference type="Gene3D" id="1.10.510.10">
    <property type="entry name" value="Transferase(Phosphotransferase) domain 1"/>
    <property type="match status" value="1"/>
</dbReference>
<dbReference type="SUPFAM" id="SSF51110">
    <property type="entry name" value="alpha-D-mannose-specific plant lectins"/>
    <property type="match status" value="1"/>
</dbReference>
<keyword evidence="10 18" id="KW-0067">ATP-binding</keyword>
<dbReference type="EMBL" id="JAWXYG010000008">
    <property type="protein sequence ID" value="KAK4265188.1"/>
    <property type="molecule type" value="Genomic_DNA"/>
</dbReference>
<evidence type="ECO:0000256" key="12">
    <source>
        <dbReference type="ARBA" id="ARBA00023136"/>
    </source>
</evidence>
<dbReference type="PANTHER" id="PTHR47976">
    <property type="entry name" value="G-TYPE LECTIN S-RECEPTOR-LIKE SERINE/THREONINE-PROTEIN KINASE SD2-5"/>
    <property type="match status" value="1"/>
</dbReference>
<comment type="similarity">
    <text evidence="18">Belongs to the protein kinase superfamily. Ser/Thr protein kinase family.</text>
</comment>
<keyword evidence="14" id="KW-0675">Receptor</keyword>
<comment type="catalytic activity">
    <reaction evidence="17 18">
        <text>L-seryl-[protein] + ATP = O-phospho-L-seryl-[protein] + ADP + H(+)</text>
        <dbReference type="Rhea" id="RHEA:17989"/>
        <dbReference type="Rhea" id="RHEA-COMP:9863"/>
        <dbReference type="Rhea" id="RHEA-COMP:11604"/>
        <dbReference type="ChEBI" id="CHEBI:15378"/>
        <dbReference type="ChEBI" id="CHEBI:29999"/>
        <dbReference type="ChEBI" id="CHEBI:30616"/>
        <dbReference type="ChEBI" id="CHEBI:83421"/>
        <dbReference type="ChEBI" id="CHEBI:456216"/>
        <dbReference type="EC" id="2.7.11.1"/>
    </reaction>
</comment>
<dbReference type="InterPro" id="IPR024171">
    <property type="entry name" value="SRK-like_kinase"/>
</dbReference>
<dbReference type="InterPro" id="IPR011009">
    <property type="entry name" value="Kinase-like_dom_sf"/>
</dbReference>
<dbReference type="Gene3D" id="3.30.200.20">
    <property type="entry name" value="Phosphorylase Kinase, domain 1"/>
    <property type="match status" value="1"/>
</dbReference>
<evidence type="ECO:0000256" key="10">
    <source>
        <dbReference type="ARBA" id="ARBA00022840"/>
    </source>
</evidence>
<evidence type="ECO:0000256" key="7">
    <source>
        <dbReference type="ARBA" id="ARBA00022734"/>
    </source>
</evidence>
<evidence type="ECO:0000256" key="15">
    <source>
        <dbReference type="ARBA" id="ARBA00023180"/>
    </source>
</evidence>
<proteinExistence type="inferred from homology"/>
<organism evidence="24 25">
    <name type="scientific">Acacia crassicarpa</name>
    <name type="common">northern wattle</name>
    <dbReference type="NCBI Taxonomy" id="499986"/>
    <lineage>
        <taxon>Eukaryota</taxon>
        <taxon>Viridiplantae</taxon>
        <taxon>Streptophyta</taxon>
        <taxon>Embryophyta</taxon>
        <taxon>Tracheophyta</taxon>
        <taxon>Spermatophyta</taxon>
        <taxon>Magnoliopsida</taxon>
        <taxon>eudicotyledons</taxon>
        <taxon>Gunneridae</taxon>
        <taxon>Pentapetalae</taxon>
        <taxon>rosids</taxon>
        <taxon>fabids</taxon>
        <taxon>Fabales</taxon>
        <taxon>Fabaceae</taxon>
        <taxon>Caesalpinioideae</taxon>
        <taxon>mimosoid clade</taxon>
        <taxon>Acacieae</taxon>
        <taxon>Acacia</taxon>
    </lineage>
</organism>
<dbReference type="Gene3D" id="2.90.10.10">
    <property type="entry name" value="Bulb-type lectin domain"/>
    <property type="match status" value="1"/>
</dbReference>
<evidence type="ECO:0000256" key="13">
    <source>
        <dbReference type="ARBA" id="ARBA00023157"/>
    </source>
</evidence>
<dbReference type="EC" id="2.7.11.1" evidence="18"/>
<feature type="transmembrane region" description="Helical" evidence="20">
    <location>
        <begin position="448"/>
        <end position="475"/>
    </location>
</feature>
<name>A0AAE1J910_9FABA</name>
<dbReference type="Pfam" id="PF00069">
    <property type="entry name" value="Pkinase"/>
    <property type="match status" value="1"/>
</dbReference>
<feature type="signal peptide" evidence="21">
    <location>
        <begin position="1"/>
        <end position="24"/>
    </location>
</feature>
<keyword evidence="15" id="KW-0325">Glycoprotein</keyword>
<accession>A0AAE1J910</accession>
<reference evidence="24" key="1">
    <citation type="submission" date="2023-10" db="EMBL/GenBank/DDBJ databases">
        <title>Chromosome-level genome of the transformable northern wattle, Acacia crassicarpa.</title>
        <authorList>
            <person name="Massaro I."/>
            <person name="Sinha N.R."/>
            <person name="Poethig S."/>
            <person name="Leichty A.R."/>
        </authorList>
    </citation>
    <scope>NUCLEOTIDE SEQUENCE</scope>
    <source>
        <strain evidence="24">Acra3RX</strain>
        <tissue evidence="24">Leaf</tissue>
    </source>
</reference>
<dbReference type="InterPro" id="IPR001480">
    <property type="entry name" value="Bulb-type_lectin_dom"/>
</dbReference>
<dbReference type="InterPro" id="IPR000719">
    <property type="entry name" value="Prot_kinase_dom"/>
</dbReference>
<feature type="binding site" evidence="19">
    <location>
        <position position="542"/>
    </location>
    <ligand>
        <name>ATP</name>
        <dbReference type="ChEBI" id="CHEBI:30616"/>
    </ligand>
</feature>
<evidence type="ECO:0000256" key="8">
    <source>
        <dbReference type="ARBA" id="ARBA00022741"/>
    </source>
</evidence>
<evidence type="ECO:0000256" key="14">
    <source>
        <dbReference type="ARBA" id="ARBA00023170"/>
    </source>
</evidence>
<evidence type="ECO:0000256" key="9">
    <source>
        <dbReference type="ARBA" id="ARBA00022777"/>
    </source>
</evidence>
<keyword evidence="5 20" id="KW-0812">Transmembrane</keyword>
<dbReference type="GO" id="GO:0030246">
    <property type="term" value="F:carbohydrate binding"/>
    <property type="evidence" value="ECO:0007669"/>
    <property type="project" value="UniProtKB-KW"/>
</dbReference>
<dbReference type="InterPro" id="IPR017441">
    <property type="entry name" value="Protein_kinase_ATP_BS"/>
</dbReference>
<keyword evidence="6 21" id="KW-0732">Signal</keyword>
<feature type="chain" id="PRO_5041914069" description="Receptor-like serine/threonine-protein kinase" evidence="21">
    <location>
        <begin position="25"/>
        <end position="798"/>
    </location>
</feature>
<dbReference type="InterPro" id="IPR036426">
    <property type="entry name" value="Bulb-type_lectin_dom_sf"/>
</dbReference>
<evidence type="ECO:0000256" key="5">
    <source>
        <dbReference type="ARBA" id="ARBA00022692"/>
    </source>
</evidence>
<keyword evidence="3" id="KW-0245">EGF-like domain</keyword>
<protein>
    <recommendedName>
        <fullName evidence="18">Receptor-like serine/threonine-protein kinase</fullName>
        <ecNumber evidence="18">2.7.11.1</ecNumber>
    </recommendedName>
</protein>
<dbReference type="GO" id="GO:0005524">
    <property type="term" value="F:ATP binding"/>
    <property type="evidence" value="ECO:0007669"/>
    <property type="project" value="UniProtKB-UniRule"/>
</dbReference>
<comment type="subcellular location">
    <subcellularLocation>
        <location evidence="1">Membrane</location>
        <topology evidence="1">Single-pass type I membrane protein</topology>
    </subcellularLocation>
</comment>
<evidence type="ECO:0000256" key="4">
    <source>
        <dbReference type="ARBA" id="ARBA00022679"/>
    </source>
</evidence>
<evidence type="ECO:0000256" key="1">
    <source>
        <dbReference type="ARBA" id="ARBA00004479"/>
    </source>
</evidence>
<dbReference type="FunFam" id="1.10.510.10:FF:000237">
    <property type="entry name" value="G-type lectin S-receptor-like serine/threonine-protein kinase"/>
    <property type="match status" value="1"/>
</dbReference>
<evidence type="ECO:0000259" key="22">
    <source>
        <dbReference type="PROSITE" id="PS50011"/>
    </source>
</evidence>
<dbReference type="PROSITE" id="PS50927">
    <property type="entry name" value="BULB_LECTIN"/>
    <property type="match status" value="2"/>
</dbReference>
<dbReference type="GO" id="GO:0016020">
    <property type="term" value="C:membrane"/>
    <property type="evidence" value="ECO:0007669"/>
    <property type="project" value="UniProtKB-SubCell"/>
</dbReference>
<evidence type="ECO:0000313" key="24">
    <source>
        <dbReference type="EMBL" id="KAK4265188.1"/>
    </source>
</evidence>
<evidence type="ECO:0000256" key="19">
    <source>
        <dbReference type="PROSITE-ProRule" id="PRU10141"/>
    </source>
</evidence>
<dbReference type="GO" id="GO:0004674">
    <property type="term" value="F:protein serine/threonine kinase activity"/>
    <property type="evidence" value="ECO:0007669"/>
    <property type="project" value="UniProtKB-KW"/>
</dbReference>
<feature type="domain" description="Bulb-type lectin" evidence="23">
    <location>
        <begin position="148"/>
        <end position="281"/>
    </location>
</feature>
<evidence type="ECO:0000256" key="6">
    <source>
        <dbReference type="ARBA" id="ARBA00022729"/>
    </source>
</evidence>
<dbReference type="SMART" id="SM00108">
    <property type="entry name" value="B_lectin"/>
    <property type="match status" value="1"/>
</dbReference>
<evidence type="ECO:0000256" key="17">
    <source>
        <dbReference type="ARBA" id="ARBA00048679"/>
    </source>
</evidence>
<feature type="domain" description="Protein kinase" evidence="22">
    <location>
        <begin position="513"/>
        <end position="784"/>
    </location>
</feature>
<gene>
    <name evidence="24" type="ORF">QN277_026273</name>
</gene>
<dbReference type="PROSITE" id="PS00108">
    <property type="entry name" value="PROTEIN_KINASE_ST"/>
    <property type="match status" value="1"/>
</dbReference>
<evidence type="ECO:0000256" key="20">
    <source>
        <dbReference type="SAM" id="Phobius"/>
    </source>
</evidence>
<dbReference type="PROSITE" id="PS50011">
    <property type="entry name" value="PROTEIN_KINASE_DOM"/>
    <property type="match status" value="1"/>
</dbReference>
<dbReference type="InterPro" id="IPR008271">
    <property type="entry name" value="Ser/Thr_kinase_AS"/>
</dbReference>